<feature type="transmembrane region" description="Helical" evidence="7">
    <location>
        <begin position="246"/>
        <end position="273"/>
    </location>
</feature>
<dbReference type="AlphaFoldDB" id="A0A1H3SBP6"/>
<dbReference type="InterPro" id="IPR000515">
    <property type="entry name" value="MetI-like"/>
</dbReference>
<dbReference type="InterPro" id="IPR035906">
    <property type="entry name" value="MetI-like_sf"/>
</dbReference>
<evidence type="ECO:0000259" key="8">
    <source>
        <dbReference type="PROSITE" id="PS50928"/>
    </source>
</evidence>
<evidence type="ECO:0000256" key="1">
    <source>
        <dbReference type="ARBA" id="ARBA00004651"/>
    </source>
</evidence>
<feature type="transmembrane region" description="Helical" evidence="7">
    <location>
        <begin position="24"/>
        <end position="45"/>
    </location>
</feature>
<protein>
    <submittedName>
        <fullName evidence="9">Peptide/nickel transport system permease protein</fullName>
    </submittedName>
</protein>
<dbReference type="PANTHER" id="PTHR43386">
    <property type="entry name" value="OLIGOPEPTIDE TRANSPORT SYSTEM PERMEASE PROTEIN APPC"/>
    <property type="match status" value="1"/>
</dbReference>
<feature type="transmembrane region" description="Helical" evidence="7">
    <location>
        <begin position="133"/>
        <end position="159"/>
    </location>
</feature>
<evidence type="ECO:0000256" key="2">
    <source>
        <dbReference type="ARBA" id="ARBA00022448"/>
    </source>
</evidence>
<dbReference type="STRING" id="418495.SAMN05216215_106225"/>
<dbReference type="Pfam" id="PF12911">
    <property type="entry name" value="OppC_N"/>
    <property type="match status" value="1"/>
</dbReference>
<name>A0A1H3SBP6_9PSEU</name>
<dbReference type="GO" id="GO:0005886">
    <property type="term" value="C:plasma membrane"/>
    <property type="evidence" value="ECO:0007669"/>
    <property type="project" value="UniProtKB-SubCell"/>
</dbReference>
<evidence type="ECO:0000256" key="5">
    <source>
        <dbReference type="ARBA" id="ARBA00022989"/>
    </source>
</evidence>
<dbReference type="CDD" id="cd06261">
    <property type="entry name" value="TM_PBP2"/>
    <property type="match status" value="1"/>
</dbReference>
<dbReference type="GO" id="GO:0055085">
    <property type="term" value="P:transmembrane transport"/>
    <property type="evidence" value="ECO:0007669"/>
    <property type="project" value="InterPro"/>
</dbReference>
<keyword evidence="2 7" id="KW-0813">Transport</keyword>
<dbReference type="RefSeq" id="WP_093276383.1">
    <property type="nucleotide sequence ID" value="NZ_FNOK01000062.1"/>
</dbReference>
<evidence type="ECO:0000256" key="4">
    <source>
        <dbReference type="ARBA" id="ARBA00022692"/>
    </source>
</evidence>
<feature type="transmembrane region" description="Helical" evidence="7">
    <location>
        <begin position="205"/>
        <end position="226"/>
    </location>
</feature>
<evidence type="ECO:0000313" key="9">
    <source>
        <dbReference type="EMBL" id="SDZ35137.1"/>
    </source>
</evidence>
<dbReference type="Pfam" id="PF00528">
    <property type="entry name" value="BPD_transp_1"/>
    <property type="match status" value="1"/>
</dbReference>
<keyword evidence="3" id="KW-1003">Cell membrane</keyword>
<accession>A0A1H3SBP6</accession>
<evidence type="ECO:0000313" key="10">
    <source>
        <dbReference type="Proteomes" id="UP000199529"/>
    </source>
</evidence>
<gene>
    <name evidence="9" type="ORF">SAMN05216215_106225</name>
</gene>
<comment type="subcellular location">
    <subcellularLocation>
        <location evidence="1 7">Cell membrane</location>
        <topology evidence="1 7">Multi-pass membrane protein</topology>
    </subcellularLocation>
</comment>
<organism evidence="9 10">
    <name type="scientific">Saccharopolyspora shandongensis</name>
    <dbReference type="NCBI Taxonomy" id="418495"/>
    <lineage>
        <taxon>Bacteria</taxon>
        <taxon>Bacillati</taxon>
        <taxon>Actinomycetota</taxon>
        <taxon>Actinomycetes</taxon>
        <taxon>Pseudonocardiales</taxon>
        <taxon>Pseudonocardiaceae</taxon>
        <taxon>Saccharopolyspora</taxon>
    </lineage>
</organism>
<dbReference type="SUPFAM" id="SSF161098">
    <property type="entry name" value="MetI-like"/>
    <property type="match status" value="1"/>
</dbReference>
<dbReference type="InterPro" id="IPR025966">
    <property type="entry name" value="OppC_N"/>
</dbReference>
<keyword evidence="5 7" id="KW-1133">Transmembrane helix</keyword>
<evidence type="ECO:0000256" key="7">
    <source>
        <dbReference type="RuleBase" id="RU363032"/>
    </source>
</evidence>
<reference evidence="10" key="1">
    <citation type="submission" date="2016-10" db="EMBL/GenBank/DDBJ databases">
        <authorList>
            <person name="Varghese N."/>
            <person name="Submissions S."/>
        </authorList>
    </citation>
    <scope>NUCLEOTIDE SEQUENCE [LARGE SCALE GENOMIC DNA]</scope>
    <source>
        <strain evidence="10">CGMCC 4.3530</strain>
    </source>
</reference>
<proteinExistence type="inferred from homology"/>
<dbReference type="OrthoDB" id="3531748at2"/>
<sequence length="287" mass="29455">MTLSGSLVADAAVASGRRRNGPLFWGAAGVLAVLGLAALAAPLIAPYDPTATDFDSILAPPGIEHLLGTDQLGRDILSRILHGARTSLIAPLGVLAIALLLGPVLGVVAAWRGGWLDAVVARATDALIAFPGLLFAVLTIAVLGTGVAASVLALGLAYFPAVAKITRSAARAERQRPYIEAYRVQGMGGAAICLTRLLPRVMPIVLGYAVVLFGDVLMALASLSYLGFGSQPPSSDWGLMVAEGQFAMLEGAMAPTLVPGAMIAIAVVAFNIVGVRIADRLGRVDQS</sequence>
<dbReference type="EMBL" id="FNOK01000062">
    <property type="protein sequence ID" value="SDZ35137.1"/>
    <property type="molecule type" value="Genomic_DNA"/>
</dbReference>
<dbReference type="PANTHER" id="PTHR43386:SF1">
    <property type="entry name" value="D,D-DIPEPTIDE TRANSPORT SYSTEM PERMEASE PROTEIN DDPC-RELATED"/>
    <property type="match status" value="1"/>
</dbReference>
<dbReference type="Gene3D" id="1.10.3720.10">
    <property type="entry name" value="MetI-like"/>
    <property type="match status" value="1"/>
</dbReference>
<keyword evidence="4 7" id="KW-0812">Transmembrane</keyword>
<comment type="similarity">
    <text evidence="7">Belongs to the binding-protein-dependent transport system permease family.</text>
</comment>
<dbReference type="Proteomes" id="UP000199529">
    <property type="component" value="Unassembled WGS sequence"/>
</dbReference>
<keyword evidence="6 7" id="KW-0472">Membrane</keyword>
<dbReference type="InterPro" id="IPR050366">
    <property type="entry name" value="BP-dependent_transpt_permease"/>
</dbReference>
<evidence type="ECO:0000256" key="6">
    <source>
        <dbReference type="ARBA" id="ARBA00023136"/>
    </source>
</evidence>
<dbReference type="PROSITE" id="PS50928">
    <property type="entry name" value="ABC_TM1"/>
    <property type="match status" value="1"/>
</dbReference>
<keyword evidence="10" id="KW-1185">Reference proteome</keyword>
<evidence type="ECO:0000256" key="3">
    <source>
        <dbReference type="ARBA" id="ARBA00022475"/>
    </source>
</evidence>
<feature type="domain" description="ABC transmembrane type-1" evidence="8">
    <location>
        <begin position="84"/>
        <end position="274"/>
    </location>
</feature>
<feature type="transmembrane region" description="Helical" evidence="7">
    <location>
        <begin position="88"/>
        <end position="113"/>
    </location>
</feature>